<dbReference type="InterPro" id="IPR051159">
    <property type="entry name" value="Hexapeptide_acetyltransf"/>
</dbReference>
<dbReference type="Gene3D" id="2.160.10.10">
    <property type="entry name" value="Hexapeptide repeat proteins"/>
    <property type="match status" value="1"/>
</dbReference>
<dbReference type="Proteomes" id="UP000467522">
    <property type="component" value="Unassembled WGS sequence"/>
</dbReference>
<dbReference type="GO" id="GO:0008374">
    <property type="term" value="F:O-acyltransferase activity"/>
    <property type="evidence" value="ECO:0007669"/>
    <property type="project" value="TreeGrafter"/>
</dbReference>
<keyword evidence="5" id="KW-0472">Membrane</keyword>
<name>A0A833PSC4_BURL3</name>
<keyword evidence="3" id="KW-0677">Repeat</keyword>
<dbReference type="Pfam" id="PF00132">
    <property type="entry name" value="Hexapep"/>
    <property type="match status" value="1"/>
</dbReference>
<evidence type="ECO:0000256" key="2">
    <source>
        <dbReference type="ARBA" id="ARBA00022679"/>
    </source>
</evidence>
<dbReference type="PANTHER" id="PTHR23416:SF23">
    <property type="entry name" value="ACETYLTRANSFERASE C18B11.09C-RELATED"/>
    <property type="match status" value="1"/>
</dbReference>
<evidence type="ECO:0000313" key="7">
    <source>
        <dbReference type="Proteomes" id="UP000467522"/>
    </source>
</evidence>
<dbReference type="PANTHER" id="PTHR23416">
    <property type="entry name" value="SIALIC ACID SYNTHASE-RELATED"/>
    <property type="match status" value="1"/>
</dbReference>
<dbReference type="PROSITE" id="PS00101">
    <property type="entry name" value="HEXAPEP_TRANSFERASES"/>
    <property type="match status" value="1"/>
</dbReference>
<keyword evidence="5" id="KW-1133">Transmembrane helix</keyword>
<accession>A0A833PSC4</accession>
<dbReference type="GO" id="GO:0005829">
    <property type="term" value="C:cytosol"/>
    <property type="evidence" value="ECO:0007669"/>
    <property type="project" value="TreeGrafter"/>
</dbReference>
<gene>
    <name evidence="6" type="primary">maa</name>
    <name evidence="6" type="ORF">GAK33_04413</name>
</gene>
<proteinExistence type="inferred from homology"/>
<dbReference type="EMBL" id="WNDV01000014">
    <property type="protein sequence ID" value="KAF1035972.1"/>
    <property type="molecule type" value="Genomic_DNA"/>
</dbReference>
<keyword evidence="4" id="KW-0012">Acyltransferase</keyword>
<evidence type="ECO:0000313" key="6">
    <source>
        <dbReference type="EMBL" id="KAF1035972.1"/>
    </source>
</evidence>
<dbReference type="AlphaFoldDB" id="A0A833PSC4"/>
<dbReference type="CDD" id="cd04647">
    <property type="entry name" value="LbH_MAT_like"/>
    <property type="match status" value="1"/>
</dbReference>
<comment type="similarity">
    <text evidence="1">Belongs to the transferase hexapeptide repeat family.</text>
</comment>
<evidence type="ECO:0000256" key="5">
    <source>
        <dbReference type="SAM" id="Phobius"/>
    </source>
</evidence>
<dbReference type="SUPFAM" id="SSF51161">
    <property type="entry name" value="Trimeric LpxA-like enzymes"/>
    <property type="match status" value="1"/>
</dbReference>
<reference evidence="7" key="1">
    <citation type="journal article" date="2020" name="MBio">
        <title>Horizontal gene transfer to a defensive symbiont with a reduced genome amongst a multipartite beetle microbiome.</title>
        <authorList>
            <person name="Waterworth S.C."/>
            <person name="Florez L.V."/>
            <person name="Rees E.R."/>
            <person name="Hertweck C."/>
            <person name="Kaltenpoth M."/>
            <person name="Kwan J.C."/>
        </authorList>
    </citation>
    <scope>NUCLEOTIDE SEQUENCE [LARGE SCALE GENOMIC DNA]</scope>
</reference>
<evidence type="ECO:0000256" key="1">
    <source>
        <dbReference type="ARBA" id="ARBA00007274"/>
    </source>
</evidence>
<comment type="caution">
    <text evidence="6">The sequence shown here is derived from an EMBL/GenBank/DDBJ whole genome shotgun (WGS) entry which is preliminary data.</text>
</comment>
<organism evidence="6 7">
    <name type="scientific">Burkholderia lata (strain ATCC 17760 / DSM 23089 / LMG 22485 / NCIMB 9086 / R18194 / 383)</name>
    <dbReference type="NCBI Taxonomy" id="482957"/>
    <lineage>
        <taxon>Bacteria</taxon>
        <taxon>Pseudomonadati</taxon>
        <taxon>Pseudomonadota</taxon>
        <taxon>Betaproteobacteria</taxon>
        <taxon>Burkholderiales</taxon>
        <taxon>Burkholderiaceae</taxon>
        <taxon>Burkholderia</taxon>
        <taxon>Burkholderia cepacia complex</taxon>
    </lineage>
</organism>
<dbReference type="InterPro" id="IPR018357">
    <property type="entry name" value="Hexapep_transf_CS"/>
</dbReference>
<keyword evidence="5" id="KW-0812">Transmembrane</keyword>
<evidence type="ECO:0000256" key="4">
    <source>
        <dbReference type="ARBA" id="ARBA00023315"/>
    </source>
</evidence>
<keyword evidence="2 6" id="KW-0808">Transferase</keyword>
<dbReference type="InterPro" id="IPR011004">
    <property type="entry name" value="Trimer_LpxA-like_sf"/>
</dbReference>
<dbReference type="InterPro" id="IPR001451">
    <property type="entry name" value="Hexapep"/>
</dbReference>
<sequence length="202" mass="22448">MKSRIKARLLASSTYFFLAALKYYIGNNFIARMPIERVRNFYYRRVLGIVIGQRTHVSMRQFFTGYHTRCNVRIGANCVLNREIYLDGRTGIEIGNNVNISFQCCLLSLHHDHNHPGFMSIGGVVTIHDHAWLGARAIILPGVTIGKGAVVAAGAVVTKDVPDFTVVGGVPAKIIGQRNPDIAYLTDFSPFFDTDVFDESRG</sequence>
<protein>
    <submittedName>
        <fullName evidence="6">Maltose O-acetyltransferase</fullName>
    </submittedName>
</protein>
<feature type="transmembrane region" description="Helical" evidence="5">
    <location>
        <begin position="7"/>
        <end position="25"/>
    </location>
</feature>
<evidence type="ECO:0000256" key="3">
    <source>
        <dbReference type="ARBA" id="ARBA00022737"/>
    </source>
</evidence>
<dbReference type="RefSeq" id="WP_278648493.1">
    <property type="nucleotide sequence ID" value="NZ_WNDV01000014.1"/>
</dbReference>